<protein>
    <submittedName>
        <fullName evidence="2">2857_t:CDS:1</fullName>
    </submittedName>
</protein>
<name>A0ABM8W2G4_GIGMA</name>
<sequence>MSQDNNQRAQMNKGTEEMPMDFTTLFQQFLINQHQMNQRLIQAAEQQQTTHNFLQHLDPKTVTNTGPAKNRMKTSSTYSDQGLIPMELDRTEVNKMNGPVRTNKEKKKGHLACDCLNKDQNNEISQVEKVSVKKLASDNKNNDDKRGNFWENLLKNEYQEDTYLARVTEALKRPDANEAKRLGKQLC</sequence>
<reference evidence="2 3" key="1">
    <citation type="submission" date="2021-06" db="EMBL/GenBank/DDBJ databases">
        <authorList>
            <person name="Kallberg Y."/>
            <person name="Tangrot J."/>
            <person name="Rosling A."/>
        </authorList>
    </citation>
    <scope>NUCLEOTIDE SEQUENCE [LARGE SCALE GENOMIC DNA]</scope>
    <source>
        <strain evidence="2 3">120-4 pot B 10/14</strain>
    </source>
</reference>
<keyword evidence="3" id="KW-1185">Reference proteome</keyword>
<organism evidence="2 3">
    <name type="scientific">Gigaspora margarita</name>
    <dbReference type="NCBI Taxonomy" id="4874"/>
    <lineage>
        <taxon>Eukaryota</taxon>
        <taxon>Fungi</taxon>
        <taxon>Fungi incertae sedis</taxon>
        <taxon>Mucoromycota</taxon>
        <taxon>Glomeromycotina</taxon>
        <taxon>Glomeromycetes</taxon>
        <taxon>Diversisporales</taxon>
        <taxon>Gigasporaceae</taxon>
        <taxon>Gigaspora</taxon>
    </lineage>
</organism>
<gene>
    <name evidence="2" type="ORF">GMARGA_LOCUS2528</name>
</gene>
<comment type="caution">
    <text evidence="2">The sequence shown here is derived from an EMBL/GenBank/DDBJ whole genome shotgun (WGS) entry which is preliminary data.</text>
</comment>
<feature type="compositionally biased region" description="Polar residues" evidence="1">
    <location>
        <begin position="61"/>
        <end position="78"/>
    </location>
</feature>
<accession>A0ABM8W2G4</accession>
<dbReference type="Proteomes" id="UP000789901">
    <property type="component" value="Unassembled WGS sequence"/>
</dbReference>
<evidence type="ECO:0000313" key="2">
    <source>
        <dbReference type="EMBL" id="CAG8507861.1"/>
    </source>
</evidence>
<evidence type="ECO:0000256" key="1">
    <source>
        <dbReference type="SAM" id="MobiDB-lite"/>
    </source>
</evidence>
<proteinExistence type="predicted"/>
<dbReference type="EMBL" id="CAJVQB010000800">
    <property type="protein sequence ID" value="CAG8507861.1"/>
    <property type="molecule type" value="Genomic_DNA"/>
</dbReference>
<evidence type="ECO:0000313" key="3">
    <source>
        <dbReference type="Proteomes" id="UP000789901"/>
    </source>
</evidence>
<feature type="region of interest" description="Disordered" evidence="1">
    <location>
        <begin position="58"/>
        <end position="78"/>
    </location>
</feature>